<proteinExistence type="predicted"/>
<dbReference type="EMBL" id="JAILYJ010000001">
    <property type="protein sequence ID" value="MBY4628140.1"/>
    <property type="molecule type" value="Genomic_DNA"/>
</dbReference>
<dbReference type="RefSeq" id="WP_097581448.1">
    <property type="nucleotide sequence ID" value="NZ_JAILYJ010000001.1"/>
</dbReference>
<dbReference type="Proteomes" id="UP000733858">
    <property type="component" value="Unassembled WGS sequence"/>
</dbReference>
<evidence type="ECO:0000313" key="1">
    <source>
        <dbReference type="EMBL" id="MBY4628140.1"/>
    </source>
</evidence>
<protein>
    <submittedName>
        <fullName evidence="1">Uncharacterized protein</fullName>
    </submittedName>
</protein>
<evidence type="ECO:0000313" key="2">
    <source>
        <dbReference type="Proteomes" id="UP000733858"/>
    </source>
</evidence>
<gene>
    <name evidence="1" type="ORF">K6M89_02295</name>
</gene>
<organism evidence="1 2">
    <name type="scientific">Rhizobium croatiense</name>
    <dbReference type="NCBI Taxonomy" id="2867516"/>
    <lineage>
        <taxon>Bacteria</taxon>
        <taxon>Pseudomonadati</taxon>
        <taxon>Pseudomonadota</taxon>
        <taxon>Alphaproteobacteria</taxon>
        <taxon>Hyphomicrobiales</taxon>
        <taxon>Rhizobiaceae</taxon>
        <taxon>Rhizobium/Agrobacterium group</taxon>
        <taxon>Rhizobium</taxon>
    </lineage>
</organism>
<reference evidence="1 2" key="1">
    <citation type="submission" date="2021-08" db="EMBL/GenBank/DDBJ databases">
        <title>Rhizobium croatiense sp. nov. and Rhizobium redzepovicii sp. nov., two new species isolated from nodules of Phaseolus vulgaris in Croatia.</title>
        <authorList>
            <person name="Rajnovic I."/>
            <person name="Ramirez-Bahena M.H."/>
            <person name="Kajic S."/>
            <person name="Igual M.J."/>
            <person name="Peix A."/>
            <person name="Velazquez E."/>
            <person name="Sikora S."/>
        </authorList>
    </citation>
    <scope>NUCLEOTIDE SEQUENCE [LARGE SCALE GENOMIC DNA]</scope>
    <source>
        <strain evidence="1 2">13T</strain>
    </source>
</reference>
<name>A0ABS7LTH3_9HYPH</name>
<accession>A0ABS7LTH3</accession>
<sequence length="63" mass="7063">MLLQRSAIALASELAAENGWEEGTVRSVRPLQHCDERTLPPQPLTTIGAKIHLAWREWRAGTE</sequence>
<comment type="caution">
    <text evidence="1">The sequence shown here is derived from an EMBL/GenBank/DDBJ whole genome shotgun (WGS) entry which is preliminary data.</text>
</comment>
<keyword evidence="2" id="KW-1185">Reference proteome</keyword>